<evidence type="ECO:0000256" key="8">
    <source>
        <dbReference type="ARBA" id="ARBA00023170"/>
    </source>
</evidence>
<evidence type="ECO:0000256" key="5">
    <source>
        <dbReference type="ARBA" id="ARBA00022725"/>
    </source>
</evidence>
<feature type="transmembrane region" description="Helical" evidence="10">
    <location>
        <begin position="266"/>
        <end position="291"/>
    </location>
</feature>
<evidence type="ECO:0000256" key="10">
    <source>
        <dbReference type="RuleBase" id="RU351113"/>
    </source>
</evidence>
<evidence type="ECO:0000256" key="6">
    <source>
        <dbReference type="ARBA" id="ARBA00022989"/>
    </source>
</evidence>
<comment type="caution">
    <text evidence="11">The sequence shown here is derived from an EMBL/GenBank/DDBJ whole genome shotgun (WGS) entry which is preliminary data.</text>
</comment>
<evidence type="ECO:0000256" key="3">
    <source>
        <dbReference type="ARBA" id="ARBA00022606"/>
    </source>
</evidence>
<keyword evidence="9 10" id="KW-0807">Transducer</keyword>
<evidence type="ECO:0000256" key="2">
    <source>
        <dbReference type="ARBA" id="ARBA00022475"/>
    </source>
</evidence>
<dbReference type="PANTHER" id="PTHR21137:SF35">
    <property type="entry name" value="ODORANT RECEPTOR 19A-RELATED"/>
    <property type="match status" value="1"/>
</dbReference>
<dbReference type="GO" id="GO:0005549">
    <property type="term" value="F:odorant binding"/>
    <property type="evidence" value="ECO:0007669"/>
    <property type="project" value="InterPro"/>
</dbReference>
<keyword evidence="8 10" id="KW-0675">Receptor</keyword>
<reference evidence="11 12" key="1">
    <citation type="submission" date="2019-08" db="EMBL/GenBank/DDBJ databases">
        <title>High quality draft denovo assembly of Nylanderia fulva.</title>
        <authorList>
            <person name="Vargo E.L."/>
            <person name="Tarone A.M."/>
            <person name="Konganti K.R."/>
        </authorList>
    </citation>
    <scope>NUCLEOTIDE SEQUENCE [LARGE SCALE GENOMIC DNA]</scope>
    <source>
        <strain evidence="11">TAMU-Nful-2015</strain>
        <tissue evidence="11">Whole body</tissue>
    </source>
</reference>
<evidence type="ECO:0000256" key="7">
    <source>
        <dbReference type="ARBA" id="ARBA00023136"/>
    </source>
</evidence>
<dbReference type="GO" id="GO:0005886">
    <property type="term" value="C:plasma membrane"/>
    <property type="evidence" value="ECO:0007669"/>
    <property type="project" value="UniProtKB-SubCell"/>
</dbReference>
<comment type="similarity">
    <text evidence="10">Belongs to the insect chemoreceptor superfamily. Heteromeric odorant receptor channel (TC 1.A.69) family.</text>
</comment>
<keyword evidence="2" id="KW-1003">Cell membrane</keyword>
<evidence type="ECO:0000256" key="4">
    <source>
        <dbReference type="ARBA" id="ARBA00022692"/>
    </source>
</evidence>
<organism evidence="11 12">
    <name type="scientific">Nylanderia fulva</name>
    <dbReference type="NCBI Taxonomy" id="613905"/>
    <lineage>
        <taxon>Eukaryota</taxon>
        <taxon>Metazoa</taxon>
        <taxon>Ecdysozoa</taxon>
        <taxon>Arthropoda</taxon>
        <taxon>Hexapoda</taxon>
        <taxon>Insecta</taxon>
        <taxon>Pterygota</taxon>
        <taxon>Neoptera</taxon>
        <taxon>Endopterygota</taxon>
        <taxon>Hymenoptera</taxon>
        <taxon>Apocrita</taxon>
        <taxon>Aculeata</taxon>
        <taxon>Formicoidea</taxon>
        <taxon>Formicidae</taxon>
        <taxon>Formicinae</taxon>
        <taxon>Nylanderia</taxon>
    </lineage>
</organism>
<name>A0A6G1LPQ9_9HYME</name>
<feature type="transmembrane region" description="Helical" evidence="10">
    <location>
        <begin position="303"/>
        <end position="323"/>
    </location>
</feature>
<keyword evidence="5 10" id="KW-0552">Olfaction</keyword>
<keyword evidence="4 10" id="KW-0812">Transmembrane</keyword>
<feature type="transmembrane region" description="Helical" evidence="10">
    <location>
        <begin position="191"/>
        <end position="219"/>
    </location>
</feature>
<dbReference type="GO" id="GO:0004984">
    <property type="term" value="F:olfactory receptor activity"/>
    <property type="evidence" value="ECO:0007669"/>
    <property type="project" value="InterPro"/>
</dbReference>
<dbReference type="PANTHER" id="PTHR21137">
    <property type="entry name" value="ODORANT RECEPTOR"/>
    <property type="match status" value="1"/>
</dbReference>
<accession>A0A6G1LPQ9</accession>
<protein>
    <recommendedName>
        <fullName evidence="10">Odorant receptor</fullName>
    </recommendedName>
</protein>
<dbReference type="Proteomes" id="UP000479987">
    <property type="component" value="Unassembled WGS sequence"/>
</dbReference>
<evidence type="ECO:0000256" key="9">
    <source>
        <dbReference type="ARBA" id="ARBA00023224"/>
    </source>
</evidence>
<sequence length="398" mass="46098">MDNSKHDEYADLNWAIGINRFTLAMIGLWPNDKLNYRQKVWAKFRSFFIFLLLTVVQIMPSIFSLTRVWNDMVAIIDNLQITLPFSVCAIKIIIMWLRKEDLESVVNMIVADWTRKKTEKERVTMMSKAKIARILIIFGCIMMVIAIFTLIVPPCFGYSMRYVTNITDPGKPLLLQTYYFRDMSMSPNFEIMFFAQAMAIILGAFTYTGIDNFLGLLVFHICGQMEILKERLLNFDEFKDFNVGLSMNVRNHVRLIRSVEIIDKTFNLMLLALLVYFGILFCLQGFLIINMMNDGGDISVVRIFWLVSVLINTFVHMCVYCVVGDMLIEKCDDIFYAVYDFAWYTLKPNEARSLMLIMIRAEKPLYITAGKIFPMTLSMFCSLLKTSAGYISVLHANH</sequence>
<dbReference type="AlphaFoldDB" id="A0A6G1LPQ9"/>
<feature type="transmembrane region" description="Helical" evidence="10">
    <location>
        <begin position="131"/>
        <end position="152"/>
    </location>
</feature>
<gene>
    <name evidence="11" type="primary">Or-087</name>
    <name evidence="11" type="synonym">Nful_v1.0-Or-087</name>
    <name evidence="11" type="ORF">NFUL_NFUL000064</name>
</gene>
<keyword evidence="6 10" id="KW-1133">Transmembrane helix</keyword>
<keyword evidence="7 10" id="KW-0472">Membrane</keyword>
<feature type="transmembrane region" description="Helical" evidence="10">
    <location>
        <begin position="75"/>
        <end position="97"/>
    </location>
</feature>
<evidence type="ECO:0000313" key="12">
    <source>
        <dbReference type="Proteomes" id="UP000479987"/>
    </source>
</evidence>
<evidence type="ECO:0000256" key="1">
    <source>
        <dbReference type="ARBA" id="ARBA00004651"/>
    </source>
</evidence>
<dbReference type="InterPro" id="IPR004117">
    <property type="entry name" value="7tm6_olfct_rcpt"/>
</dbReference>
<dbReference type="Pfam" id="PF02949">
    <property type="entry name" value="7tm_6"/>
    <property type="match status" value="1"/>
</dbReference>
<proteinExistence type="inferred from homology"/>
<keyword evidence="12" id="KW-1185">Reference proteome</keyword>
<comment type="subcellular location">
    <subcellularLocation>
        <location evidence="1 10">Cell membrane</location>
        <topology evidence="1 10">Multi-pass membrane protein</topology>
    </subcellularLocation>
</comment>
<feature type="transmembrane region" description="Helical" evidence="10">
    <location>
        <begin position="42"/>
        <end position="63"/>
    </location>
</feature>
<comment type="caution">
    <text evidence="10">Lacks conserved residue(s) required for the propagation of feature annotation.</text>
</comment>
<dbReference type="GO" id="GO:0007165">
    <property type="term" value="P:signal transduction"/>
    <property type="evidence" value="ECO:0007669"/>
    <property type="project" value="UniProtKB-KW"/>
</dbReference>
<evidence type="ECO:0000313" key="11">
    <source>
        <dbReference type="EMBL" id="KAF3054586.1"/>
    </source>
</evidence>
<keyword evidence="3 10" id="KW-0716">Sensory transduction</keyword>
<dbReference type="EMBL" id="SGBU01000018">
    <property type="protein sequence ID" value="KAF3054586.1"/>
    <property type="molecule type" value="Genomic_DNA"/>
</dbReference>